<dbReference type="Proteomes" id="UP001595805">
    <property type="component" value="Unassembled WGS sequence"/>
</dbReference>
<accession>A0ABV8APC7</accession>
<dbReference type="EMBL" id="JBHRZS010000006">
    <property type="protein sequence ID" value="MFC3879842.1"/>
    <property type="molecule type" value="Genomic_DNA"/>
</dbReference>
<proteinExistence type="predicted"/>
<organism evidence="2 3">
    <name type="scientific">Algoriphagus namhaensis</name>
    <dbReference type="NCBI Taxonomy" id="915353"/>
    <lineage>
        <taxon>Bacteria</taxon>
        <taxon>Pseudomonadati</taxon>
        <taxon>Bacteroidota</taxon>
        <taxon>Cytophagia</taxon>
        <taxon>Cytophagales</taxon>
        <taxon>Cyclobacteriaceae</taxon>
        <taxon>Algoriphagus</taxon>
    </lineage>
</organism>
<evidence type="ECO:0000313" key="2">
    <source>
        <dbReference type="EMBL" id="MFC3879842.1"/>
    </source>
</evidence>
<evidence type="ECO:0000256" key="1">
    <source>
        <dbReference type="SAM" id="Phobius"/>
    </source>
</evidence>
<sequence length="242" mass="27952">MKYALGEIILVVIGILIALSINNWNEDRKERLKERELLIQLQSEFESNLKQLNEKVSIRNDMISSCFKLLDYIDHPENQEPDSINSYLAKTLLVPTFDPIVNDIMTSGRIQLIQNSRLKELLTLWTSEVIQVTEEEVAWGEYKTHSYSPFLQKYSSLRTIVNQYWQDDNMEAFYLDKGTRVKFDLKSSTLDTDRPNIFKLSEFENHLAVCATDAKIANTQSISLKGRIAEILQIIAAELDKT</sequence>
<keyword evidence="1" id="KW-1133">Transmembrane helix</keyword>
<reference evidence="3" key="1">
    <citation type="journal article" date="2019" name="Int. J. Syst. Evol. Microbiol.">
        <title>The Global Catalogue of Microorganisms (GCM) 10K type strain sequencing project: providing services to taxonomists for standard genome sequencing and annotation.</title>
        <authorList>
            <consortium name="The Broad Institute Genomics Platform"/>
            <consortium name="The Broad Institute Genome Sequencing Center for Infectious Disease"/>
            <person name="Wu L."/>
            <person name="Ma J."/>
        </authorList>
    </citation>
    <scope>NUCLEOTIDE SEQUENCE [LARGE SCALE GENOMIC DNA]</scope>
    <source>
        <strain evidence="3">CCUG 60523</strain>
    </source>
</reference>
<protein>
    <submittedName>
        <fullName evidence="2">DUF6090 family protein</fullName>
    </submittedName>
</protein>
<evidence type="ECO:0000313" key="3">
    <source>
        <dbReference type="Proteomes" id="UP001595805"/>
    </source>
</evidence>
<name>A0ABV8APC7_9BACT</name>
<feature type="transmembrane region" description="Helical" evidence="1">
    <location>
        <begin position="6"/>
        <end position="25"/>
    </location>
</feature>
<keyword evidence="3" id="KW-1185">Reference proteome</keyword>
<dbReference type="Pfam" id="PF19578">
    <property type="entry name" value="DUF6090"/>
    <property type="match status" value="1"/>
</dbReference>
<dbReference type="InterPro" id="IPR045749">
    <property type="entry name" value="DUF6090"/>
</dbReference>
<dbReference type="RefSeq" id="WP_377904645.1">
    <property type="nucleotide sequence ID" value="NZ_JBHRZS010000006.1"/>
</dbReference>
<keyword evidence="1" id="KW-0812">Transmembrane</keyword>
<gene>
    <name evidence="2" type="ORF">ACFOSV_06625</name>
</gene>
<keyword evidence="1" id="KW-0472">Membrane</keyword>
<comment type="caution">
    <text evidence="2">The sequence shown here is derived from an EMBL/GenBank/DDBJ whole genome shotgun (WGS) entry which is preliminary data.</text>
</comment>